<dbReference type="InterPro" id="IPR000092">
    <property type="entry name" value="Polyprenyl_synt"/>
</dbReference>
<dbReference type="GO" id="GO:0016114">
    <property type="term" value="P:terpenoid biosynthetic process"/>
    <property type="evidence" value="ECO:0007669"/>
    <property type="project" value="UniProtKB-ARBA"/>
</dbReference>
<dbReference type="PANTHER" id="PTHR43281">
    <property type="entry name" value="FARNESYL DIPHOSPHATE SYNTHASE"/>
    <property type="match status" value="1"/>
</dbReference>
<dbReference type="SFLD" id="SFLDS00005">
    <property type="entry name" value="Isoprenoid_Synthase_Type_I"/>
    <property type="match status" value="1"/>
</dbReference>
<dbReference type="EC" id="2.5.1.10" evidence="3"/>
<dbReference type="GO" id="GO:0004337">
    <property type="term" value="F:(2E,6E)-farnesyl diphosphate synthase activity"/>
    <property type="evidence" value="ECO:0007669"/>
    <property type="project" value="UniProtKB-EC"/>
</dbReference>
<dbReference type="InterPro" id="IPR008949">
    <property type="entry name" value="Isoprenoid_synthase_dom_sf"/>
</dbReference>
<dbReference type="CDD" id="cd00685">
    <property type="entry name" value="Trans_IPPS_HT"/>
    <property type="match status" value="1"/>
</dbReference>
<evidence type="ECO:0000256" key="5">
    <source>
        <dbReference type="ARBA" id="ARBA00022679"/>
    </source>
</evidence>
<comment type="catalytic activity">
    <reaction evidence="11">
        <text>isopentenyl diphosphate + (2E)-geranyl diphosphate = (2E,6E)-farnesyl diphosphate + diphosphate</text>
        <dbReference type="Rhea" id="RHEA:19361"/>
        <dbReference type="ChEBI" id="CHEBI:33019"/>
        <dbReference type="ChEBI" id="CHEBI:58057"/>
        <dbReference type="ChEBI" id="CHEBI:128769"/>
        <dbReference type="ChEBI" id="CHEBI:175763"/>
        <dbReference type="EC" id="2.5.1.10"/>
    </reaction>
</comment>
<organism evidence="13 14">
    <name type="scientific">Candidatus Caccousia avicola</name>
    <dbReference type="NCBI Taxonomy" id="2840721"/>
    <lineage>
        <taxon>Bacteria</taxon>
        <taxon>Bacillati</taxon>
        <taxon>Bacillota</taxon>
        <taxon>Clostridia</taxon>
        <taxon>Eubacteriales</taxon>
        <taxon>Oscillospiraceae</taxon>
        <taxon>Oscillospiraceae incertae sedis</taxon>
        <taxon>Candidatus Caccousia</taxon>
    </lineage>
</organism>
<reference evidence="13" key="1">
    <citation type="submission" date="2020-10" db="EMBL/GenBank/DDBJ databases">
        <authorList>
            <person name="Gilroy R."/>
        </authorList>
    </citation>
    <scope>NUCLEOTIDE SEQUENCE</scope>
    <source>
        <strain evidence="13">ChiSxjej1B13-7958</strain>
    </source>
</reference>
<evidence type="ECO:0000256" key="4">
    <source>
        <dbReference type="ARBA" id="ARBA00015100"/>
    </source>
</evidence>
<evidence type="ECO:0000256" key="9">
    <source>
        <dbReference type="ARBA" id="ARBA00032380"/>
    </source>
</evidence>
<name>A0A9D1DEZ8_9FIRM</name>
<dbReference type="SFLD" id="SFLDG01017">
    <property type="entry name" value="Polyprenyl_Transferase_Like"/>
    <property type="match status" value="1"/>
</dbReference>
<dbReference type="AlphaFoldDB" id="A0A9D1DEZ8"/>
<evidence type="ECO:0000256" key="11">
    <source>
        <dbReference type="ARBA" id="ARBA00049399"/>
    </source>
</evidence>
<protein>
    <recommendedName>
        <fullName evidence="4">Farnesyl diphosphate synthase</fullName>
        <ecNumber evidence="3">2.5.1.10</ecNumber>
    </recommendedName>
    <alternativeName>
        <fullName evidence="10">(2E,6E)-farnesyl diphosphate synthase</fullName>
    </alternativeName>
    <alternativeName>
        <fullName evidence="9">Geranyltranstransferase</fullName>
    </alternativeName>
</protein>
<dbReference type="PANTHER" id="PTHR43281:SF1">
    <property type="entry name" value="FARNESYL DIPHOSPHATE SYNTHASE"/>
    <property type="match status" value="1"/>
</dbReference>
<reference evidence="13" key="2">
    <citation type="journal article" date="2021" name="PeerJ">
        <title>Extensive microbial diversity within the chicken gut microbiome revealed by metagenomics and culture.</title>
        <authorList>
            <person name="Gilroy R."/>
            <person name="Ravi A."/>
            <person name="Getino M."/>
            <person name="Pursley I."/>
            <person name="Horton D.L."/>
            <person name="Alikhan N.F."/>
            <person name="Baker D."/>
            <person name="Gharbi K."/>
            <person name="Hall N."/>
            <person name="Watson M."/>
            <person name="Adriaenssens E.M."/>
            <person name="Foster-Nyarko E."/>
            <person name="Jarju S."/>
            <person name="Secka A."/>
            <person name="Antonio M."/>
            <person name="Oren A."/>
            <person name="Chaudhuri R.R."/>
            <person name="La Ragione R."/>
            <person name="Hildebrand F."/>
            <person name="Pallen M.J."/>
        </authorList>
    </citation>
    <scope>NUCLEOTIDE SEQUENCE</scope>
    <source>
        <strain evidence="13">ChiSxjej1B13-7958</strain>
    </source>
</reference>
<evidence type="ECO:0000256" key="12">
    <source>
        <dbReference type="RuleBase" id="RU004466"/>
    </source>
</evidence>
<dbReference type="Gene3D" id="1.10.600.10">
    <property type="entry name" value="Farnesyl Diphosphate Synthase"/>
    <property type="match status" value="1"/>
</dbReference>
<evidence type="ECO:0000256" key="3">
    <source>
        <dbReference type="ARBA" id="ARBA00012439"/>
    </source>
</evidence>
<dbReference type="PROSITE" id="PS00444">
    <property type="entry name" value="POLYPRENYL_SYNTHASE_2"/>
    <property type="match status" value="1"/>
</dbReference>
<evidence type="ECO:0000256" key="2">
    <source>
        <dbReference type="ARBA" id="ARBA00006706"/>
    </source>
</evidence>
<keyword evidence="6" id="KW-0479">Metal-binding</keyword>
<dbReference type="NCBIfam" id="NF045485">
    <property type="entry name" value="FPPsyn"/>
    <property type="match status" value="1"/>
</dbReference>
<dbReference type="InterPro" id="IPR033749">
    <property type="entry name" value="Polyprenyl_synt_CS"/>
</dbReference>
<comment type="caution">
    <text evidence="13">The sequence shown here is derived from an EMBL/GenBank/DDBJ whole genome shotgun (WGS) entry which is preliminary data.</text>
</comment>
<evidence type="ECO:0000256" key="6">
    <source>
        <dbReference type="ARBA" id="ARBA00022723"/>
    </source>
</evidence>
<dbReference type="FunFam" id="1.10.600.10:FF:000001">
    <property type="entry name" value="Geranylgeranyl diphosphate synthase"/>
    <property type="match status" value="1"/>
</dbReference>
<evidence type="ECO:0000256" key="10">
    <source>
        <dbReference type="ARBA" id="ARBA00032873"/>
    </source>
</evidence>
<proteinExistence type="inferred from homology"/>
<evidence type="ECO:0000313" key="13">
    <source>
        <dbReference type="EMBL" id="HIR47732.1"/>
    </source>
</evidence>
<dbReference type="InterPro" id="IPR053378">
    <property type="entry name" value="Prenyl_diphosphate_synthase"/>
</dbReference>
<evidence type="ECO:0000256" key="7">
    <source>
        <dbReference type="ARBA" id="ARBA00022842"/>
    </source>
</evidence>
<dbReference type="Proteomes" id="UP000824242">
    <property type="component" value="Unassembled WGS sequence"/>
</dbReference>
<evidence type="ECO:0000256" key="8">
    <source>
        <dbReference type="ARBA" id="ARBA00023229"/>
    </source>
</evidence>
<evidence type="ECO:0000256" key="1">
    <source>
        <dbReference type="ARBA" id="ARBA00001946"/>
    </source>
</evidence>
<accession>A0A9D1DEZ8</accession>
<sequence>MSGAQWQEEYRQKLELALDRILPPMTGELYAEVIDAMRYSLLAGGKRIRPLLLMEFCRLCGGTPEHALPWACALEMIHTYSLIHDDLPCMDDDDMRRGRASCHKVYGEATAVLAGDALLTLAFETACSPDSAAVVGEGRALRASWELARAAGAHGMVGGQQIDLSSEGRGISLDVLRKMDECKTGALIRAAARMGCILGGGREELLNAADEYAGALGLAFQIVDDVLDVTGTQETLGKPIRSDAERDKATYVAQLGLAEAGQEAERLTKKAVDALAPFGEEADGLRELAIQLCSRTH</sequence>
<keyword evidence="8" id="KW-0414">Isoprene biosynthesis</keyword>
<keyword evidence="7" id="KW-0460">Magnesium</keyword>
<dbReference type="EMBL" id="DVGZ01000095">
    <property type="protein sequence ID" value="HIR47732.1"/>
    <property type="molecule type" value="Genomic_DNA"/>
</dbReference>
<dbReference type="GO" id="GO:0046872">
    <property type="term" value="F:metal ion binding"/>
    <property type="evidence" value="ECO:0007669"/>
    <property type="project" value="UniProtKB-KW"/>
</dbReference>
<gene>
    <name evidence="13" type="ORF">IAB89_08790</name>
</gene>
<evidence type="ECO:0000313" key="14">
    <source>
        <dbReference type="Proteomes" id="UP000824242"/>
    </source>
</evidence>
<comment type="cofactor">
    <cofactor evidence="1">
        <name>Mg(2+)</name>
        <dbReference type="ChEBI" id="CHEBI:18420"/>
    </cofactor>
</comment>
<keyword evidence="5 12" id="KW-0808">Transferase</keyword>
<comment type="similarity">
    <text evidence="2 12">Belongs to the FPP/GGPP synthase family.</text>
</comment>
<dbReference type="GO" id="GO:0005737">
    <property type="term" value="C:cytoplasm"/>
    <property type="evidence" value="ECO:0007669"/>
    <property type="project" value="UniProtKB-ARBA"/>
</dbReference>
<dbReference type="SUPFAM" id="SSF48576">
    <property type="entry name" value="Terpenoid synthases"/>
    <property type="match status" value="1"/>
</dbReference>
<dbReference type="PROSITE" id="PS00723">
    <property type="entry name" value="POLYPRENYL_SYNTHASE_1"/>
    <property type="match status" value="1"/>
</dbReference>
<dbReference type="Pfam" id="PF00348">
    <property type="entry name" value="polyprenyl_synt"/>
    <property type="match status" value="1"/>
</dbReference>